<protein>
    <submittedName>
        <fullName evidence="1">Uncharacterized protein</fullName>
    </submittedName>
</protein>
<proteinExistence type="predicted"/>
<keyword evidence="2" id="KW-1185">Reference proteome</keyword>
<sequence>MKSSRFVRKKEKGGRARRRDTLDIHRHRCRCEQPAPRRFVLRRRLLCSAAGSAQRRAHHRPPTNMEAAVDLLTGAPSRAAAAAATANSGALSNATLARDPRTTTWPLAGNPPLIGALLLSYVYLVKVGGPRFMRDRKPYNLRRVILVYNATMVLLNAYFVVNFLSRSYLGGGYNVLCQGIRFDADPRTLELVSLCWWYLLVRIADFLDTVFFVLRKKESHVSFLHVVHHVLVVFNGWFGLSYGPDGQVMFCICLNSFVHVIMYTYYFLSLFGPRVQKHLWWKRYLTQLQLAQFILIFVHSTIPLFKDCGYPRPHTFIVLSESVLFFGMFVRFYRGAYKNKQPAKAA</sequence>
<comment type="caution">
    <text evidence="1">The sequence shown here is derived from an EMBL/GenBank/DDBJ whole genome shotgun (WGS) entry which is preliminary data.</text>
</comment>
<evidence type="ECO:0000313" key="2">
    <source>
        <dbReference type="Proteomes" id="UP000821865"/>
    </source>
</evidence>
<gene>
    <name evidence="1" type="ORF">HPB49_020846</name>
</gene>
<dbReference type="EMBL" id="CM023473">
    <property type="protein sequence ID" value="KAH7954678.1"/>
    <property type="molecule type" value="Genomic_DNA"/>
</dbReference>
<reference evidence="1" key="1">
    <citation type="submission" date="2020-05" db="EMBL/GenBank/DDBJ databases">
        <title>Large-scale comparative analyses of tick genomes elucidate their genetic diversity and vector capacities.</title>
        <authorList>
            <person name="Jia N."/>
            <person name="Wang J."/>
            <person name="Shi W."/>
            <person name="Du L."/>
            <person name="Sun Y."/>
            <person name="Zhan W."/>
            <person name="Jiang J."/>
            <person name="Wang Q."/>
            <person name="Zhang B."/>
            <person name="Ji P."/>
            <person name="Sakyi L.B."/>
            <person name="Cui X."/>
            <person name="Yuan T."/>
            <person name="Jiang B."/>
            <person name="Yang W."/>
            <person name="Lam T.T.-Y."/>
            <person name="Chang Q."/>
            <person name="Ding S."/>
            <person name="Wang X."/>
            <person name="Zhu J."/>
            <person name="Ruan X."/>
            <person name="Zhao L."/>
            <person name="Wei J."/>
            <person name="Que T."/>
            <person name="Du C."/>
            <person name="Cheng J."/>
            <person name="Dai P."/>
            <person name="Han X."/>
            <person name="Huang E."/>
            <person name="Gao Y."/>
            <person name="Liu J."/>
            <person name="Shao H."/>
            <person name="Ye R."/>
            <person name="Li L."/>
            <person name="Wei W."/>
            <person name="Wang X."/>
            <person name="Wang C."/>
            <person name="Yang T."/>
            <person name="Huo Q."/>
            <person name="Li W."/>
            <person name="Guo W."/>
            <person name="Chen H."/>
            <person name="Zhou L."/>
            <person name="Ni X."/>
            <person name="Tian J."/>
            <person name="Zhou Y."/>
            <person name="Sheng Y."/>
            <person name="Liu T."/>
            <person name="Pan Y."/>
            <person name="Xia L."/>
            <person name="Li J."/>
            <person name="Zhao F."/>
            <person name="Cao W."/>
        </authorList>
    </citation>
    <scope>NUCLEOTIDE SEQUENCE</scope>
    <source>
        <strain evidence="1">Dsil-2018</strain>
    </source>
</reference>
<evidence type="ECO:0000313" key="1">
    <source>
        <dbReference type="EMBL" id="KAH7954678.1"/>
    </source>
</evidence>
<name>A0ACB8CZN1_DERSI</name>
<accession>A0ACB8CZN1</accession>
<organism evidence="1 2">
    <name type="scientific">Dermacentor silvarum</name>
    <name type="common">Tick</name>
    <dbReference type="NCBI Taxonomy" id="543639"/>
    <lineage>
        <taxon>Eukaryota</taxon>
        <taxon>Metazoa</taxon>
        <taxon>Ecdysozoa</taxon>
        <taxon>Arthropoda</taxon>
        <taxon>Chelicerata</taxon>
        <taxon>Arachnida</taxon>
        <taxon>Acari</taxon>
        <taxon>Parasitiformes</taxon>
        <taxon>Ixodida</taxon>
        <taxon>Ixodoidea</taxon>
        <taxon>Ixodidae</taxon>
        <taxon>Rhipicephalinae</taxon>
        <taxon>Dermacentor</taxon>
    </lineage>
</organism>
<dbReference type="Proteomes" id="UP000821865">
    <property type="component" value="Chromosome 4"/>
</dbReference>